<keyword evidence="14" id="KW-0133">Cell shape</keyword>
<name>A0A7X0MVR3_9HYPH</name>
<reference evidence="15 16" key="1">
    <citation type="submission" date="2020-08" db="EMBL/GenBank/DDBJ databases">
        <title>The Agave Microbiome: Exploring the role of microbial communities in plant adaptations to desert environments.</title>
        <authorList>
            <person name="Partida-Martinez L.P."/>
        </authorList>
    </citation>
    <scope>NUCLEOTIDE SEQUENCE [LARGE SCALE GENOMIC DNA]</scope>
    <source>
        <strain evidence="15 16">AS3.12</strain>
    </source>
</reference>
<feature type="transmembrane region" description="Helical" evidence="14">
    <location>
        <begin position="87"/>
        <end position="109"/>
    </location>
</feature>
<dbReference type="NCBIfam" id="TIGR00753">
    <property type="entry name" value="undec_PP_bacA"/>
    <property type="match status" value="1"/>
</dbReference>
<sequence>MEFWEAIVLGIVQGLTEFLPVSSSAHLRLLGELLPSGTDPGSSFTAITQIGTEVAVLIYFRNDLWRIATAWLSHVLRRMQADENARLGWHIIIGSVPIVILGLVFQSAIETTLRNLYITAFMLIAFGIVLGAADRMGPKQKNLGTLTWRGGLVLGFAQALALIPGVSRSGGTISAGLLLGLTRDAAARYSFLLAVPAVFGSGFYQLIDSLKDVQVVGHAETAVATIAAFVVGYAVIVAFLKIASTRSFSPFVYYRIALGIFIILLLQARVISSDGLPMLMY</sequence>
<evidence type="ECO:0000256" key="1">
    <source>
        <dbReference type="ARBA" id="ARBA00004651"/>
    </source>
</evidence>
<evidence type="ECO:0000313" key="15">
    <source>
        <dbReference type="EMBL" id="MBB6510603.1"/>
    </source>
</evidence>
<evidence type="ECO:0000256" key="4">
    <source>
        <dbReference type="ARBA" id="ARBA00021581"/>
    </source>
</evidence>
<feature type="transmembrane region" description="Helical" evidence="14">
    <location>
        <begin position="219"/>
        <end position="240"/>
    </location>
</feature>
<comment type="catalytic activity">
    <reaction evidence="13 14">
        <text>di-trans,octa-cis-undecaprenyl diphosphate + H2O = di-trans,octa-cis-undecaprenyl phosphate + phosphate + H(+)</text>
        <dbReference type="Rhea" id="RHEA:28094"/>
        <dbReference type="ChEBI" id="CHEBI:15377"/>
        <dbReference type="ChEBI" id="CHEBI:15378"/>
        <dbReference type="ChEBI" id="CHEBI:43474"/>
        <dbReference type="ChEBI" id="CHEBI:58405"/>
        <dbReference type="ChEBI" id="CHEBI:60392"/>
        <dbReference type="EC" id="3.6.1.27"/>
    </reaction>
</comment>
<dbReference type="AlphaFoldDB" id="A0A7X0MVR3"/>
<dbReference type="NCBIfam" id="NF001392">
    <property type="entry name" value="PRK00281.2-1"/>
    <property type="match status" value="1"/>
</dbReference>
<dbReference type="GO" id="GO:0046677">
    <property type="term" value="P:response to antibiotic"/>
    <property type="evidence" value="ECO:0007669"/>
    <property type="project" value="UniProtKB-UniRule"/>
</dbReference>
<dbReference type="EC" id="3.6.1.27" evidence="3 14"/>
<keyword evidence="10 14" id="KW-0046">Antibiotic resistance</keyword>
<gene>
    <name evidence="14" type="primary">uppP</name>
    <name evidence="15" type="ORF">F4695_003994</name>
</gene>
<proteinExistence type="inferred from homology"/>
<dbReference type="PANTHER" id="PTHR30622">
    <property type="entry name" value="UNDECAPRENYL-DIPHOSPHATASE"/>
    <property type="match status" value="1"/>
</dbReference>
<dbReference type="InterPro" id="IPR003824">
    <property type="entry name" value="UppP"/>
</dbReference>
<accession>A0A7X0MVR3</accession>
<dbReference type="Proteomes" id="UP000585437">
    <property type="component" value="Unassembled WGS sequence"/>
</dbReference>
<keyword evidence="14" id="KW-0961">Cell wall biogenesis/degradation</keyword>
<keyword evidence="9 14" id="KW-0472">Membrane</keyword>
<dbReference type="EMBL" id="JACHBU010000009">
    <property type="protein sequence ID" value="MBB6510603.1"/>
    <property type="molecule type" value="Genomic_DNA"/>
</dbReference>
<evidence type="ECO:0000256" key="11">
    <source>
        <dbReference type="ARBA" id="ARBA00032707"/>
    </source>
</evidence>
<keyword evidence="6 14" id="KW-0812">Transmembrane</keyword>
<evidence type="ECO:0000256" key="3">
    <source>
        <dbReference type="ARBA" id="ARBA00012374"/>
    </source>
</evidence>
<feature type="transmembrane region" description="Helical" evidence="14">
    <location>
        <begin position="115"/>
        <end position="134"/>
    </location>
</feature>
<dbReference type="GO" id="GO:0008360">
    <property type="term" value="P:regulation of cell shape"/>
    <property type="evidence" value="ECO:0007669"/>
    <property type="project" value="UniProtKB-KW"/>
</dbReference>
<evidence type="ECO:0000256" key="9">
    <source>
        <dbReference type="ARBA" id="ARBA00023136"/>
    </source>
</evidence>
<organism evidence="15 16">
    <name type="scientific">Rhizobium soli</name>
    <dbReference type="NCBI Taxonomy" id="424798"/>
    <lineage>
        <taxon>Bacteria</taxon>
        <taxon>Pseudomonadati</taxon>
        <taxon>Pseudomonadota</taxon>
        <taxon>Alphaproteobacteria</taxon>
        <taxon>Hyphomicrobiales</taxon>
        <taxon>Rhizobiaceae</taxon>
        <taxon>Rhizobium/Agrobacterium group</taxon>
        <taxon>Rhizobium</taxon>
    </lineage>
</organism>
<dbReference type="PANTHER" id="PTHR30622:SF4">
    <property type="entry name" value="UNDECAPRENYL-DIPHOSPHATASE"/>
    <property type="match status" value="1"/>
</dbReference>
<evidence type="ECO:0000256" key="10">
    <source>
        <dbReference type="ARBA" id="ARBA00023251"/>
    </source>
</evidence>
<keyword evidence="8 14" id="KW-1133">Transmembrane helix</keyword>
<protein>
    <recommendedName>
        <fullName evidence="4 14">Undecaprenyl-diphosphatase</fullName>
        <ecNumber evidence="3 14">3.6.1.27</ecNumber>
    </recommendedName>
    <alternativeName>
        <fullName evidence="12 14">Bacitracin resistance protein</fullName>
    </alternativeName>
    <alternativeName>
        <fullName evidence="11 14">Undecaprenyl pyrophosphate phosphatase</fullName>
    </alternativeName>
</protein>
<keyword evidence="7 14" id="KW-0378">Hydrolase</keyword>
<feature type="transmembrane region" description="Helical" evidence="14">
    <location>
        <begin position="186"/>
        <end position="207"/>
    </location>
</feature>
<evidence type="ECO:0000256" key="12">
    <source>
        <dbReference type="ARBA" id="ARBA00032932"/>
    </source>
</evidence>
<dbReference type="GO" id="GO:0009252">
    <property type="term" value="P:peptidoglycan biosynthetic process"/>
    <property type="evidence" value="ECO:0007669"/>
    <property type="project" value="UniProtKB-KW"/>
</dbReference>
<comment type="subcellular location">
    <subcellularLocation>
        <location evidence="1 14">Cell membrane</location>
        <topology evidence="1 14">Multi-pass membrane protein</topology>
    </subcellularLocation>
</comment>
<keyword evidence="16" id="KW-1185">Reference proteome</keyword>
<dbReference type="Pfam" id="PF02673">
    <property type="entry name" value="BacA"/>
    <property type="match status" value="1"/>
</dbReference>
<comment type="similarity">
    <text evidence="2 14">Belongs to the UppP family.</text>
</comment>
<evidence type="ECO:0000256" key="14">
    <source>
        <dbReference type="HAMAP-Rule" id="MF_01006"/>
    </source>
</evidence>
<dbReference type="GO" id="GO:0071555">
    <property type="term" value="P:cell wall organization"/>
    <property type="evidence" value="ECO:0007669"/>
    <property type="project" value="UniProtKB-KW"/>
</dbReference>
<dbReference type="HAMAP" id="MF_01006">
    <property type="entry name" value="Undec_diphosphatase"/>
    <property type="match status" value="1"/>
</dbReference>
<feature type="transmembrane region" description="Helical" evidence="14">
    <location>
        <begin position="252"/>
        <end position="271"/>
    </location>
</feature>
<evidence type="ECO:0000256" key="7">
    <source>
        <dbReference type="ARBA" id="ARBA00022801"/>
    </source>
</evidence>
<keyword evidence="5 14" id="KW-1003">Cell membrane</keyword>
<evidence type="ECO:0000256" key="8">
    <source>
        <dbReference type="ARBA" id="ARBA00022989"/>
    </source>
</evidence>
<keyword evidence="14" id="KW-0573">Peptidoglycan synthesis</keyword>
<dbReference type="RefSeq" id="WP_184655783.1">
    <property type="nucleotide sequence ID" value="NZ_JACHBU010000009.1"/>
</dbReference>
<evidence type="ECO:0000313" key="16">
    <source>
        <dbReference type="Proteomes" id="UP000585437"/>
    </source>
</evidence>
<evidence type="ECO:0000256" key="2">
    <source>
        <dbReference type="ARBA" id="ARBA00010621"/>
    </source>
</evidence>
<comment type="miscellaneous">
    <text evidence="14">Bacitracin is thought to be involved in the inhibition of peptidoglycan synthesis by sequestering undecaprenyl diphosphate, thereby reducing the pool of lipid carrier available.</text>
</comment>
<evidence type="ECO:0000256" key="6">
    <source>
        <dbReference type="ARBA" id="ARBA00022692"/>
    </source>
</evidence>
<evidence type="ECO:0000256" key="5">
    <source>
        <dbReference type="ARBA" id="ARBA00022475"/>
    </source>
</evidence>
<dbReference type="GO" id="GO:0050380">
    <property type="term" value="F:undecaprenyl-diphosphatase activity"/>
    <property type="evidence" value="ECO:0007669"/>
    <property type="project" value="UniProtKB-UniRule"/>
</dbReference>
<dbReference type="GO" id="GO:0005886">
    <property type="term" value="C:plasma membrane"/>
    <property type="evidence" value="ECO:0007669"/>
    <property type="project" value="UniProtKB-SubCell"/>
</dbReference>
<comment type="function">
    <text evidence="14">Catalyzes the dephosphorylation of undecaprenyl diphosphate (UPP). Confers resistance to bacitracin.</text>
</comment>
<comment type="caution">
    <text evidence="15">The sequence shown here is derived from an EMBL/GenBank/DDBJ whole genome shotgun (WGS) entry which is preliminary data.</text>
</comment>
<evidence type="ECO:0000256" key="13">
    <source>
        <dbReference type="ARBA" id="ARBA00047594"/>
    </source>
</evidence>